<name>A0A9W6R6V2_9PSEU</name>
<proteinExistence type="predicted"/>
<dbReference type="Proteomes" id="UP001165136">
    <property type="component" value="Unassembled WGS sequence"/>
</dbReference>
<accession>A0A9W6R6V2</accession>
<dbReference type="Gene3D" id="1.25.40.10">
    <property type="entry name" value="Tetratricopeptide repeat domain"/>
    <property type="match status" value="1"/>
</dbReference>
<dbReference type="SUPFAM" id="SSF48452">
    <property type="entry name" value="TPR-like"/>
    <property type="match status" value="1"/>
</dbReference>
<evidence type="ECO:0000313" key="1">
    <source>
        <dbReference type="EMBL" id="GLY70496.1"/>
    </source>
</evidence>
<dbReference type="InterPro" id="IPR011990">
    <property type="entry name" value="TPR-like_helical_dom_sf"/>
</dbReference>
<sequence>MHNQLDRQLEAADFHRRALAINAELGNRYVETSCMVNPGLTYTNLRQLDLAGNYLRKAVELSRQIGSREEEARSRCLLADCLRLSGELAEANGLPVDAGIRQRLADPASSA</sequence>
<comment type="caution">
    <text evidence="1">The sequence shown here is derived from an EMBL/GenBank/DDBJ whole genome shotgun (WGS) entry which is preliminary data.</text>
</comment>
<dbReference type="EMBL" id="BSTI01000023">
    <property type="protein sequence ID" value="GLY70496.1"/>
    <property type="molecule type" value="Genomic_DNA"/>
</dbReference>
<dbReference type="RefSeq" id="WP_027944091.1">
    <property type="nucleotide sequence ID" value="NZ_BSTI01000023.1"/>
</dbReference>
<keyword evidence="2" id="KW-1185">Reference proteome</keyword>
<evidence type="ECO:0000313" key="2">
    <source>
        <dbReference type="Proteomes" id="UP001165136"/>
    </source>
</evidence>
<protein>
    <recommendedName>
        <fullName evidence="3">Tetratricopeptide repeat protein</fullName>
    </recommendedName>
</protein>
<dbReference type="AlphaFoldDB" id="A0A9W6R6V2"/>
<gene>
    <name evidence="1" type="ORF">Atai01_71150</name>
</gene>
<reference evidence="1" key="1">
    <citation type="submission" date="2023-03" db="EMBL/GenBank/DDBJ databases">
        <title>Amycolatopsis taiwanensis NBRC 103393.</title>
        <authorList>
            <person name="Ichikawa N."/>
            <person name="Sato H."/>
            <person name="Tonouchi N."/>
        </authorList>
    </citation>
    <scope>NUCLEOTIDE SEQUENCE</scope>
    <source>
        <strain evidence="1">NBRC 103393</strain>
    </source>
</reference>
<organism evidence="1 2">
    <name type="scientific">Amycolatopsis taiwanensis</name>
    <dbReference type="NCBI Taxonomy" id="342230"/>
    <lineage>
        <taxon>Bacteria</taxon>
        <taxon>Bacillati</taxon>
        <taxon>Actinomycetota</taxon>
        <taxon>Actinomycetes</taxon>
        <taxon>Pseudonocardiales</taxon>
        <taxon>Pseudonocardiaceae</taxon>
        <taxon>Amycolatopsis</taxon>
    </lineage>
</organism>
<evidence type="ECO:0008006" key="3">
    <source>
        <dbReference type="Google" id="ProtNLM"/>
    </source>
</evidence>